<dbReference type="Pfam" id="PF13377">
    <property type="entry name" value="Peripla_BP_3"/>
    <property type="match status" value="1"/>
</dbReference>
<name>A0A561EBY7_9MICO</name>
<reference evidence="5 6" key="1">
    <citation type="submission" date="2019-06" db="EMBL/GenBank/DDBJ databases">
        <title>Sequencing the genomes of 1000 actinobacteria strains.</title>
        <authorList>
            <person name="Klenk H.-P."/>
        </authorList>
    </citation>
    <scope>NUCLEOTIDE SEQUENCE [LARGE SCALE GENOMIC DNA]</scope>
    <source>
        <strain evidence="5 6">DSM 19560</strain>
    </source>
</reference>
<dbReference type="PROSITE" id="PS00356">
    <property type="entry name" value="HTH_LACI_1"/>
    <property type="match status" value="1"/>
</dbReference>
<dbReference type="Pfam" id="PF00356">
    <property type="entry name" value="LacI"/>
    <property type="match status" value="1"/>
</dbReference>
<dbReference type="PANTHER" id="PTHR30146:SF155">
    <property type="entry name" value="ALANINE RACEMASE"/>
    <property type="match status" value="1"/>
</dbReference>
<dbReference type="OrthoDB" id="1938857at2"/>
<sequence>MPRPTIADIAREAGVSKGAVSFALNGQPGVSSETRARIVAIADRMHWRPHSAARALGRSNTQLAGLVTARPRRTLGVEPSFSQIFSGVQSRLSLEGIGLQLTIVEDLDSEIATYRDWAAEHRVDGVVLMDLTIADPRLDELQRLGLPAVALGGRSAGHSINAVTLDESAAMTSIIEYLAAIGHRRFHHISGPRQLHSTEDRVSALAAAGAALNLQTQVTATDGTGTDATRATRAALSSHDRPTALIFDNDIMAFAGLAVAVEMGAAVPGDVSIVSFEDSALAKLMHPGITALSRDSFALGEILADNLIKSIKHPEIHTQIAAPLPHLIVRESTAAIR</sequence>
<dbReference type="SUPFAM" id="SSF47413">
    <property type="entry name" value="lambda repressor-like DNA-binding domains"/>
    <property type="match status" value="1"/>
</dbReference>
<dbReference type="SUPFAM" id="SSF53822">
    <property type="entry name" value="Periplasmic binding protein-like I"/>
    <property type="match status" value="1"/>
</dbReference>
<proteinExistence type="predicted"/>
<gene>
    <name evidence="5" type="ORF">BKA23_1946</name>
</gene>
<dbReference type="PANTHER" id="PTHR30146">
    <property type="entry name" value="LACI-RELATED TRANSCRIPTIONAL REPRESSOR"/>
    <property type="match status" value="1"/>
</dbReference>
<dbReference type="InterPro" id="IPR010982">
    <property type="entry name" value="Lambda_DNA-bd_dom_sf"/>
</dbReference>
<keyword evidence="2" id="KW-0238">DNA-binding</keyword>
<dbReference type="InterPro" id="IPR028082">
    <property type="entry name" value="Peripla_BP_I"/>
</dbReference>
<comment type="caution">
    <text evidence="5">The sequence shown here is derived from an EMBL/GenBank/DDBJ whole genome shotgun (WGS) entry which is preliminary data.</text>
</comment>
<dbReference type="PROSITE" id="PS50932">
    <property type="entry name" value="HTH_LACI_2"/>
    <property type="match status" value="1"/>
</dbReference>
<dbReference type="AlphaFoldDB" id="A0A561EBY7"/>
<dbReference type="InterPro" id="IPR000843">
    <property type="entry name" value="HTH_LacI"/>
</dbReference>
<dbReference type="RefSeq" id="WP_145227530.1">
    <property type="nucleotide sequence ID" value="NZ_VIVQ01000001.1"/>
</dbReference>
<dbReference type="CDD" id="cd06267">
    <property type="entry name" value="PBP1_LacI_sugar_binding-like"/>
    <property type="match status" value="1"/>
</dbReference>
<dbReference type="Gene3D" id="1.10.260.40">
    <property type="entry name" value="lambda repressor-like DNA-binding domains"/>
    <property type="match status" value="1"/>
</dbReference>
<dbReference type="GO" id="GO:0003700">
    <property type="term" value="F:DNA-binding transcription factor activity"/>
    <property type="evidence" value="ECO:0007669"/>
    <property type="project" value="TreeGrafter"/>
</dbReference>
<evidence type="ECO:0000313" key="6">
    <source>
        <dbReference type="Proteomes" id="UP000318297"/>
    </source>
</evidence>
<keyword evidence="6" id="KW-1185">Reference proteome</keyword>
<dbReference type="SMART" id="SM00354">
    <property type="entry name" value="HTH_LACI"/>
    <property type="match status" value="1"/>
</dbReference>
<evidence type="ECO:0000259" key="4">
    <source>
        <dbReference type="PROSITE" id="PS50932"/>
    </source>
</evidence>
<dbReference type="CDD" id="cd01392">
    <property type="entry name" value="HTH_LacI"/>
    <property type="match status" value="1"/>
</dbReference>
<dbReference type="Gene3D" id="3.40.50.2300">
    <property type="match status" value="2"/>
</dbReference>
<evidence type="ECO:0000313" key="5">
    <source>
        <dbReference type="EMBL" id="TWE13117.1"/>
    </source>
</evidence>
<feature type="domain" description="HTH lacI-type" evidence="4">
    <location>
        <begin position="4"/>
        <end position="58"/>
    </location>
</feature>
<dbReference type="EMBL" id="VIVQ01000001">
    <property type="protein sequence ID" value="TWE13117.1"/>
    <property type="molecule type" value="Genomic_DNA"/>
</dbReference>
<dbReference type="Proteomes" id="UP000318297">
    <property type="component" value="Unassembled WGS sequence"/>
</dbReference>
<evidence type="ECO:0000256" key="3">
    <source>
        <dbReference type="ARBA" id="ARBA00023163"/>
    </source>
</evidence>
<accession>A0A561EBY7</accession>
<dbReference type="GO" id="GO:0000976">
    <property type="term" value="F:transcription cis-regulatory region binding"/>
    <property type="evidence" value="ECO:0007669"/>
    <property type="project" value="TreeGrafter"/>
</dbReference>
<evidence type="ECO:0000256" key="1">
    <source>
        <dbReference type="ARBA" id="ARBA00023015"/>
    </source>
</evidence>
<organism evidence="5 6">
    <name type="scientific">Rudaeicoccus suwonensis</name>
    <dbReference type="NCBI Taxonomy" id="657409"/>
    <lineage>
        <taxon>Bacteria</taxon>
        <taxon>Bacillati</taxon>
        <taxon>Actinomycetota</taxon>
        <taxon>Actinomycetes</taxon>
        <taxon>Micrococcales</taxon>
        <taxon>Dermacoccaceae</taxon>
        <taxon>Rudaeicoccus</taxon>
    </lineage>
</organism>
<evidence type="ECO:0000256" key="2">
    <source>
        <dbReference type="ARBA" id="ARBA00023125"/>
    </source>
</evidence>
<protein>
    <submittedName>
        <fullName evidence="5">LacI family transcriptional regulator</fullName>
    </submittedName>
</protein>
<dbReference type="InterPro" id="IPR046335">
    <property type="entry name" value="LacI/GalR-like_sensor"/>
</dbReference>
<keyword evidence="3" id="KW-0804">Transcription</keyword>
<keyword evidence="1" id="KW-0805">Transcription regulation</keyword>